<feature type="domain" description="DUF5709" evidence="2">
    <location>
        <begin position="88"/>
        <end position="133"/>
    </location>
</feature>
<proteinExistence type="predicted"/>
<feature type="compositionally biased region" description="Basic and acidic residues" evidence="1">
    <location>
        <begin position="43"/>
        <end position="72"/>
    </location>
</feature>
<name>A0A7Z0D3U7_9MICO</name>
<dbReference type="RefSeq" id="WP_179428733.1">
    <property type="nucleotide sequence ID" value="NZ_JACBZP010000001.1"/>
</dbReference>
<gene>
    <name evidence="3" type="ORF">BJY26_002685</name>
</gene>
<dbReference type="InterPro" id="IPR043763">
    <property type="entry name" value="DUF5709"/>
</dbReference>
<keyword evidence="4" id="KW-1185">Reference proteome</keyword>
<dbReference type="AlphaFoldDB" id="A0A7Z0D3U7"/>
<evidence type="ECO:0000313" key="4">
    <source>
        <dbReference type="Proteomes" id="UP000539111"/>
    </source>
</evidence>
<feature type="compositionally biased region" description="Acidic residues" evidence="1">
    <location>
        <begin position="73"/>
        <end position="85"/>
    </location>
</feature>
<dbReference type="Proteomes" id="UP000539111">
    <property type="component" value="Unassembled WGS sequence"/>
</dbReference>
<evidence type="ECO:0000256" key="1">
    <source>
        <dbReference type="SAM" id="MobiDB-lite"/>
    </source>
</evidence>
<reference evidence="3 4" key="1">
    <citation type="submission" date="2020-07" db="EMBL/GenBank/DDBJ databases">
        <title>Sequencing the genomes of 1000 actinobacteria strains.</title>
        <authorList>
            <person name="Klenk H.-P."/>
        </authorList>
    </citation>
    <scope>NUCLEOTIDE SEQUENCE [LARGE SCALE GENOMIC DNA]</scope>
    <source>
        <strain evidence="3 4">DSM 26341</strain>
    </source>
</reference>
<dbReference type="EMBL" id="JACBZP010000001">
    <property type="protein sequence ID" value="NYI68379.1"/>
    <property type="molecule type" value="Genomic_DNA"/>
</dbReference>
<evidence type="ECO:0000313" key="3">
    <source>
        <dbReference type="EMBL" id="NYI68379.1"/>
    </source>
</evidence>
<dbReference type="Pfam" id="PF18970">
    <property type="entry name" value="DUF5709"/>
    <property type="match status" value="1"/>
</dbReference>
<evidence type="ECO:0000259" key="2">
    <source>
        <dbReference type="Pfam" id="PF18970"/>
    </source>
</evidence>
<accession>A0A7Z0D3U7</accession>
<organism evidence="3 4">
    <name type="scientific">Spelaeicoccus albus</name>
    <dbReference type="NCBI Taxonomy" id="1280376"/>
    <lineage>
        <taxon>Bacteria</taxon>
        <taxon>Bacillati</taxon>
        <taxon>Actinomycetota</taxon>
        <taxon>Actinomycetes</taxon>
        <taxon>Micrococcales</taxon>
        <taxon>Brevibacteriaceae</taxon>
        <taxon>Spelaeicoccus</taxon>
    </lineage>
</organism>
<feature type="region of interest" description="Disordered" evidence="1">
    <location>
        <begin position="1"/>
        <end position="109"/>
    </location>
</feature>
<comment type="caution">
    <text evidence="3">The sequence shown here is derived from an EMBL/GenBank/DDBJ whole genome shotgun (WGS) entry which is preliminary data.</text>
</comment>
<protein>
    <recommendedName>
        <fullName evidence="2">DUF5709 domain-containing protein</fullName>
    </recommendedName>
</protein>
<sequence>MTEPNETNEYVAEPDSNQLPEEDTLVDRGLDDALDEGVSPPEKPSEPMREGFTASEEREGETLDERVEREQPDDWADPASDDDSVGGEVGDTRAGRLTDNSGIGDETDDDVIATDVGIDGGAAGAEEAAVHVVNPDDDAD</sequence>